<evidence type="ECO:0000313" key="4">
    <source>
        <dbReference type="Proteomes" id="UP000234206"/>
    </source>
</evidence>
<protein>
    <recommendedName>
        <fullName evidence="2">N-acetyltransferase domain-containing protein</fullName>
    </recommendedName>
</protein>
<organism evidence="3 4">
    <name type="scientific">Kytococcus schroeteri</name>
    <dbReference type="NCBI Taxonomy" id="138300"/>
    <lineage>
        <taxon>Bacteria</taxon>
        <taxon>Bacillati</taxon>
        <taxon>Actinomycetota</taxon>
        <taxon>Actinomycetes</taxon>
        <taxon>Micrococcales</taxon>
        <taxon>Kytococcaceae</taxon>
        <taxon>Kytococcus</taxon>
    </lineage>
</organism>
<dbReference type="SUPFAM" id="SSF55729">
    <property type="entry name" value="Acyl-CoA N-acyltransferases (Nat)"/>
    <property type="match status" value="1"/>
</dbReference>
<feature type="region of interest" description="Disordered" evidence="1">
    <location>
        <begin position="1"/>
        <end position="21"/>
    </location>
</feature>
<dbReference type="Gene3D" id="3.40.630.30">
    <property type="match status" value="1"/>
</dbReference>
<dbReference type="GO" id="GO:0016747">
    <property type="term" value="F:acyltransferase activity, transferring groups other than amino-acyl groups"/>
    <property type="evidence" value="ECO:0007669"/>
    <property type="project" value="InterPro"/>
</dbReference>
<comment type="caution">
    <text evidence="3">The sequence shown here is derived from an EMBL/GenBank/DDBJ whole genome shotgun (WGS) entry which is preliminary data.</text>
</comment>
<evidence type="ECO:0000259" key="2">
    <source>
        <dbReference type="Pfam" id="PF00583"/>
    </source>
</evidence>
<evidence type="ECO:0000313" key="3">
    <source>
        <dbReference type="EMBL" id="PKZ40783.1"/>
    </source>
</evidence>
<dbReference type="InterPro" id="IPR000182">
    <property type="entry name" value="GNAT_dom"/>
</dbReference>
<evidence type="ECO:0000256" key="1">
    <source>
        <dbReference type="SAM" id="MobiDB-lite"/>
    </source>
</evidence>
<proteinExistence type="predicted"/>
<dbReference type="CDD" id="cd04301">
    <property type="entry name" value="NAT_SF"/>
    <property type="match status" value="1"/>
</dbReference>
<dbReference type="Pfam" id="PF00583">
    <property type="entry name" value="Acetyltransf_1"/>
    <property type="match status" value="1"/>
</dbReference>
<keyword evidence="4" id="KW-1185">Reference proteome</keyword>
<dbReference type="InterPro" id="IPR016181">
    <property type="entry name" value="Acyl_CoA_acyltransferase"/>
</dbReference>
<dbReference type="AlphaFoldDB" id="A0A2I1P823"/>
<feature type="domain" description="N-acetyltransferase" evidence="2">
    <location>
        <begin position="46"/>
        <end position="115"/>
    </location>
</feature>
<dbReference type="Proteomes" id="UP000234206">
    <property type="component" value="Unassembled WGS sequence"/>
</dbReference>
<gene>
    <name evidence="3" type="ORF">CYJ76_11230</name>
</gene>
<sequence length="157" mass="17074">MLPDALERPAPCHRVSTSLDRHPRGPLPQLVGVLPWCWHALHPSVGSEPPSNPGRFKDYPGHVDCLIYRKGGEIVATLNHFPVAMGPERAGAVNVLVLPAFRRQGIGSALWEEARRRRGVKADGQKATPLGERFLAAEAQADQVIPSAFRATAPDQP</sequence>
<name>A0A2I1P823_9MICO</name>
<accession>A0A2I1P823</accession>
<reference evidence="3 4" key="1">
    <citation type="submission" date="2017-12" db="EMBL/GenBank/DDBJ databases">
        <title>Phylogenetic diversity of female urinary microbiome.</title>
        <authorList>
            <person name="Thomas-White K."/>
            <person name="Wolfe A.J."/>
        </authorList>
    </citation>
    <scope>NUCLEOTIDE SEQUENCE [LARGE SCALE GENOMIC DNA]</scope>
    <source>
        <strain evidence="3 4">UMB1298</strain>
    </source>
</reference>
<dbReference type="EMBL" id="PKIZ01000032">
    <property type="protein sequence ID" value="PKZ40783.1"/>
    <property type="molecule type" value="Genomic_DNA"/>
</dbReference>